<sequence length="558" mass="62601">MAKYVLISDLTLMYDYRDFPLLDFLPCAPSGSVPGAIYNFLKGSASPPLPNGEAKYAPYSVRKIEAALLTRNKPEEVAVPHPDYIEQFIKDDTEVIGVSTMDPLGIAPLTMSYEVLFATHSSPWVRREWEALIHRINLARRGKKAKLIVGGPGVWEFTILPEELTKEGIDYAFQGESEDVIPYLFEQVAQDKLDPNMFYQGYASFDDNFRMIFKPDGRFITRRPGGRRFPRLEDIPNIVRPSMKSMVESMRGCGVGCDFCEVTLRPLRYYPVEKIEQEVEVNVKYGGFTNAWIHSDEIFAYKHGPLFKPNEEALIELFSRIMAIPGVTESNPTHGRISIPAAYPELISKLSEIMRAGPSNWIGIQVGLETGSDRLAKIHMPNKTLPLRIGPDGSWADIVWEGVHNMTLYYWRPAFTVQVGQSDETPEDNWETVALINRLSNSEAGGRPFEFTVTPMLNVPLGVIKSQSFNPAMLDESQLAVYYASYRHLAKMAKRDAVRDSKGNFIARMGTAGIISFGGWVMMKVVESICKKRGVDIEKVKRYGLESSSSSVAVPVPA</sequence>
<dbReference type="InterPro" id="IPR023404">
    <property type="entry name" value="rSAM_horseshoe"/>
</dbReference>
<evidence type="ECO:0000259" key="1">
    <source>
        <dbReference type="Pfam" id="PF04055"/>
    </source>
</evidence>
<dbReference type="Proteomes" id="UP000240322">
    <property type="component" value="Unassembled WGS sequence"/>
</dbReference>
<name>A0A2R6AWP0_9ARCH</name>
<reference evidence="2 3" key="1">
    <citation type="submission" date="2017-04" db="EMBL/GenBank/DDBJ databases">
        <title>Novel microbial lineages endemic to geothermal iron-oxide mats fill important gaps in the evolutionary history of Archaea.</title>
        <authorList>
            <person name="Jay Z.J."/>
            <person name="Beam J.P."/>
            <person name="Dlakic M."/>
            <person name="Rusch D.B."/>
            <person name="Kozubal M.A."/>
            <person name="Inskeep W.P."/>
        </authorList>
    </citation>
    <scope>NUCLEOTIDE SEQUENCE [LARGE SCALE GENOMIC DNA]</scope>
    <source>
        <strain evidence="2">OSP_D</strain>
    </source>
</reference>
<dbReference type="InterPro" id="IPR007197">
    <property type="entry name" value="rSAM"/>
</dbReference>
<dbReference type="AlphaFoldDB" id="A0A2R6AWP0"/>
<dbReference type="PANTHER" id="PTHR42731:SF4">
    <property type="entry name" value="RADICAL SAM DOMAIN PROTEIN"/>
    <property type="match status" value="1"/>
</dbReference>
<evidence type="ECO:0000313" key="3">
    <source>
        <dbReference type="Proteomes" id="UP000240322"/>
    </source>
</evidence>
<dbReference type="Gene3D" id="3.80.30.20">
    <property type="entry name" value="tm_1862 like domain"/>
    <property type="match status" value="1"/>
</dbReference>
<dbReference type="EMBL" id="NEXE01000047">
    <property type="protein sequence ID" value="PSN90794.1"/>
    <property type="molecule type" value="Genomic_DNA"/>
</dbReference>
<dbReference type="GO" id="GO:0003824">
    <property type="term" value="F:catalytic activity"/>
    <property type="evidence" value="ECO:0007669"/>
    <property type="project" value="InterPro"/>
</dbReference>
<dbReference type="GO" id="GO:0051536">
    <property type="term" value="F:iron-sulfur cluster binding"/>
    <property type="evidence" value="ECO:0007669"/>
    <property type="project" value="InterPro"/>
</dbReference>
<gene>
    <name evidence="2" type="ORF">B9Q03_06030</name>
</gene>
<dbReference type="InterPro" id="IPR058240">
    <property type="entry name" value="rSAM_sf"/>
</dbReference>
<evidence type="ECO:0000313" key="2">
    <source>
        <dbReference type="EMBL" id="PSN90794.1"/>
    </source>
</evidence>
<dbReference type="PANTHER" id="PTHR42731">
    <property type="entry name" value="SLL1084 PROTEIN"/>
    <property type="match status" value="1"/>
</dbReference>
<dbReference type="SFLD" id="SFLDS00029">
    <property type="entry name" value="Radical_SAM"/>
    <property type="match status" value="1"/>
</dbReference>
<dbReference type="SFLD" id="SFLDG01082">
    <property type="entry name" value="B12-binding_domain_containing"/>
    <property type="match status" value="1"/>
</dbReference>
<comment type="caution">
    <text evidence="2">The sequence shown here is derived from an EMBL/GenBank/DDBJ whole genome shotgun (WGS) entry which is preliminary data.</text>
</comment>
<feature type="domain" description="Radical SAM core" evidence="1">
    <location>
        <begin position="248"/>
        <end position="433"/>
    </location>
</feature>
<dbReference type="Gene3D" id="3.40.50.280">
    <property type="entry name" value="Cobalamin-binding domain"/>
    <property type="match status" value="1"/>
</dbReference>
<dbReference type="Pfam" id="PF04055">
    <property type="entry name" value="Radical_SAM"/>
    <property type="match status" value="1"/>
</dbReference>
<dbReference type="SUPFAM" id="SSF102114">
    <property type="entry name" value="Radical SAM enzymes"/>
    <property type="match status" value="1"/>
</dbReference>
<accession>A0A2R6AWP0</accession>
<protein>
    <submittedName>
        <fullName evidence="2">Radical SAM protein</fullName>
    </submittedName>
</protein>
<organism evidence="2 3">
    <name type="scientific">Candidatus Marsarchaeota G2 archaeon OSP_D</name>
    <dbReference type="NCBI Taxonomy" id="1978157"/>
    <lineage>
        <taxon>Archaea</taxon>
        <taxon>Candidatus Marsarchaeota</taxon>
        <taxon>Candidatus Marsarchaeota group 2</taxon>
    </lineage>
</organism>
<proteinExistence type="predicted"/>